<dbReference type="CDD" id="cd04301">
    <property type="entry name" value="NAT_SF"/>
    <property type="match status" value="1"/>
</dbReference>
<dbReference type="Pfam" id="PF24553">
    <property type="entry name" value="Rv0428c_C"/>
    <property type="match status" value="1"/>
</dbReference>
<dbReference type="InterPro" id="IPR056935">
    <property type="entry name" value="Rv0428c-like_C"/>
</dbReference>
<keyword evidence="2" id="KW-0808">Transferase</keyword>
<dbReference type="AlphaFoldDB" id="A0A1R4GPZ6"/>
<dbReference type="EMBL" id="FUHW01000038">
    <property type="protein sequence ID" value="SJM70133.1"/>
    <property type="molecule type" value="Genomic_DNA"/>
</dbReference>
<feature type="domain" description="N-acetyltransferase" evidence="1">
    <location>
        <begin position="108"/>
        <end position="239"/>
    </location>
</feature>
<evidence type="ECO:0000259" key="1">
    <source>
        <dbReference type="PROSITE" id="PS51186"/>
    </source>
</evidence>
<dbReference type="Proteomes" id="UP000195913">
    <property type="component" value="Unassembled WGS sequence"/>
</dbReference>
<protein>
    <submittedName>
        <fullName evidence="2">GCN5-related N-acetyltransferase</fullName>
    </submittedName>
</protein>
<proteinExistence type="predicted"/>
<dbReference type="InterPro" id="IPR000182">
    <property type="entry name" value="GNAT_dom"/>
</dbReference>
<dbReference type="GO" id="GO:0016747">
    <property type="term" value="F:acyltransferase activity, transferring groups other than amino-acyl groups"/>
    <property type="evidence" value="ECO:0007669"/>
    <property type="project" value="InterPro"/>
</dbReference>
<dbReference type="InterPro" id="IPR016181">
    <property type="entry name" value="Acyl_CoA_acyltransferase"/>
</dbReference>
<accession>A0A1R4GPZ6</accession>
<gene>
    <name evidence="2" type="ORF">FM101_12340</name>
</gene>
<evidence type="ECO:0000313" key="2">
    <source>
        <dbReference type="EMBL" id="SJM70133.1"/>
    </source>
</evidence>
<dbReference type="SUPFAM" id="SSF55729">
    <property type="entry name" value="Acyl-CoA N-acyltransferases (Nat)"/>
    <property type="match status" value="1"/>
</dbReference>
<dbReference type="Gene3D" id="3.40.630.30">
    <property type="match status" value="1"/>
</dbReference>
<evidence type="ECO:0000313" key="3">
    <source>
        <dbReference type="Proteomes" id="UP000195913"/>
    </source>
</evidence>
<dbReference type="PROSITE" id="PS51186">
    <property type="entry name" value="GNAT"/>
    <property type="match status" value="1"/>
</dbReference>
<keyword evidence="3" id="KW-1185">Reference proteome</keyword>
<dbReference type="RefSeq" id="WP_086999967.1">
    <property type="nucleotide sequence ID" value="NZ_FUHW01000038.1"/>
</dbReference>
<reference evidence="2 3" key="1">
    <citation type="submission" date="2017-02" db="EMBL/GenBank/DDBJ databases">
        <authorList>
            <person name="Peterson S.W."/>
        </authorList>
    </citation>
    <scope>NUCLEOTIDE SEQUENCE [LARGE SCALE GENOMIC DNA]</scope>
    <source>
        <strain evidence="2 3">B Ar 00.02</strain>
    </source>
</reference>
<organism evidence="2 3">
    <name type="scientific">Arthrobacter rhombi</name>
    <dbReference type="NCBI Taxonomy" id="71253"/>
    <lineage>
        <taxon>Bacteria</taxon>
        <taxon>Bacillati</taxon>
        <taxon>Actinomycetota</taxon>
        <taxon>Actinomycetes</taxon>
        <taxon>Micrococcales</taxon>
        <taxon>Micrococcaceae</taxon>
        <taxon>Arthrobacter</taxon>
    </lineage>
</organism>
<name>A0A1R4GPZ6_9MICC</name>
<sequence>MDAAWPALEKSAVGGWTLRFSAGISQRANSVLPVGAPNDLDAALEEVETRSAARWLNSTFQISPAAQPADLDAYLAARGYTVGTPTLVQVMDGWELDRFAEIVPDTRIEFTDEPPQDWLELFWYQDGPAAEDDRDVSRRILTGTPASYVSLRVDGRIESIARLATVEEYAGIYCVTTRPEARRQGYSRLVMEAVLHEAHRRELAGVWLQVRESNVGAIVLYNALGFSTASTYHYRTRAL</sequence>